<keyword evidence="3" id="KW-1185">Reference proteome</keyword>
<dbReference type="EnsemblPlants" id="AET2Gv20765000.3">
    <property type="protein sequence ID" value="AET2Gv20765000.3"/>
    <property type="gene ID" value="AET2Gv20765000"/>
</dbReference>
<dbReference type="Gramene" id="AET2Gv20765000.3">
    <property type="protein sequence ID" value="AET2Gv20765000.3"/>
    <property type="gene ID" value="AET2Gv20765000"/>
</dbReference>
<reference evidence="2" key="5">
    <citation type="journal article" date="2021" name="G3 (Bethesda)">
        <title>Aegilops tauschii genome assembly Aet v5.0 features greater sequence contiguity and improved annotation.</title>
        <authorList>
            <person name="Wang L."/>
            <person name="Zhu T."/>
            <person name="Rodriguez J.C."/>
            <person name="Deal K.R."/>
            <person name="Dubcovsky J."/>
            <person name="McGuire P.E."/>
            <person name="Lux T."/>
            <person name="Spannagl M."/>
            <person name="Mayer K.F.X."/>
            <person name="Baldrich P."/>
            <person name="Meyers B.C."/>
            <person name="Huo N."/>
            <person name="Gu Y.Q."/>
            <person name="Zhou H."/>
            <person name="Devos K.M."/>
            <person name="Bennetzen J.L."/>
            <person name="Unver T."/>
            <person name="Budak H."/>
            <person name="Gulick P.J."/>
            <person name="Galiba G."/>
            <person name="Kalapos B."/>
            <person name="Nelson D.R."/>
            <person name="Li P."/>
            <person name="You F.M."/>
            <person name="Luo M.C."/>
            <person name="Dvorak J."/>
        </authorList>
    </citation>
    <scope>NUCLEOTIDE SEQUENCE [LARGE SCALE GENOMIC DNA]</scope>
    <source>
        <strain evidence="2">cv. AL8/78</strain>
    </source>
</reference>
<reference evidence="3" key="1">
    <citation type="journal article" date="2014" name="Science">
        <title>Ancient hybridizations among the ancestral genomes of bread wheat.</title>
        <authorList>
            <consortium name="International Wheat Genome Sequencing Consortium,"/>
            <person name="Marcussen T."/>
            <person name="Sandve S.R."/>
            <person name="Heier L."/>
            <person name="Spannagl M."/>
            <person name="Pfeifer M."/>
            <person name="Jakobsen K.S."/>
            <person name="Wulff B.B."/>
            <person name="Steuernagel B."/>
            <person name="Mayer K.F."/>
            <person name="Olsen O.A."/>
        </authorList>
    </citation>
    <scope>NUCLEOTIDE SEQUENCE [LARGE SCALE GENOMIC DNA]</scope>
    <source>
        <strain evidence="3">cv. AL8/78</strain>
    </source>
</reference>
<reference evidence="3" key="2">
    <citation type="journal article" date="2017" name="Nat. Plants">
        <title>The Aegilops tauschii genome reveals multiple impacts of transposons.</title>
        <authorList>
            <person name="Zhao G."/>
            <person name="Zou C."/>
            <person name="Li K."/>
            <person name="Wang K."/>
            <person name="Li T."/>
            <person name="Gao L."/>
            <person name="Zhang X."/>
            <person name="Wang H."/>
            <person name="Yang Z."/>
            <person name="Liu X."/>
            <person name="Jiang W."/>
            <person name="Mao L."/>
            <person name="Kong X."/>
            <person name="Jiao Y."/>
            <person name="Jia J."/>
        </authorList>
    </citation>
    <scope>NUCLEOTIDE SEQUENCE [LARGE SCALE GENOMIC DNA]</scope>
    <source>
        <strain evidence="3">cv. AL8/78</strain>
    </source>
</reference>
<evidence type="ECO:0000313" key="3">
    <source>
        <dbReference type="Proteomes" id="UP000015105"/>
    </source>
</evidence>
<dbReference type="Proteomes" id="UP000015105">
    <property type="component" value="Chromosome 2D"/>
</dbReference>
<reference evidence="2" key="3">
    <citation type="journal article" date="2017" name="Nature">
        <title>Genome sequence of the progenitor of the wheat D genome Aegilops tauschii.</title>
        <authorList>
            <person name="Luo M.C."/>
            <person name="Gu Y.Q."/>
            <person name="Puiu D."/>
            <person name="Wang H."/>
            <person name="Twardziok S.O."/>
            <person name="Deal K.R."/>
            <person name="Huo N."/>
            <person name="Zhu T."/>
            <person name="Wang L."/>
            <person name="Wang Y."/>
            <person name="McGuire P.E."/>
            <person name="Liu S."/>
            <person name="Long H."/>
            <person name="Ramasamy R.K."/>
            <person name="Rodriguez J.C."/>
            <person name="Van S.L."/>
            <person name="Yuan L."/>
            <person name="Wang Z."/>
            <person name="Xia Z."/>
            <person name="Xiao L."/>
            <person name="Anderson O.D."/>
            <person name="Ouyang S."/>
            <person name="Liang Y."/>
            <person name="Zimin A.V."/>
            <person name="Pertea G."/>
            <person name="Qi P."/>
            <person name="Bennetzen J.L."/>
            <person name="Dai X."/>
            <person name="Dawson M.W."/>
            <person name="Muller H.G."/>
            <person name="Kugler K."/>
            <person name="Rivarola-Duarte L."/>
            <person name="Spannagl M."/>
            <person name="Mayer K.F.X."/>
            <person name="Lu F.H."/>
            <person name="Bevan M.W."/>
            <person name="Leroy P."/>
            <person name="Li P."/>
            <person name="You F.M."/>
            <person name="Sun Q."/>
            <person name="Liu Z."/>
            <person name="Lyons E."/>
            <person name="Wicker T."/>
            <person name="Salzberg S.L."/>
            <person name="Devos K.M."/>
            <person name="Dvorak J."/>
        </authorList>
    </citation>
    <scope>NUCLEOTIDE SEQUENCE [LARGE SCALE GENOMIC DNA]</scope>
    <source>
        <strain evidence="2">cv. AL8/78</strain>
    </source>
</reference>
<reference evidence="2" key="4">
    <citation type="submission" date="2019-03" db="UniProtKB">
        <authorList>
            <consortium name="EnsemblPlants"/>
        </authorList>
    </citation>
    <scope>IDENTIFICATION</scope>
</reference>
<protein>
    <submittedName>
        <fullName evidence="2">Uncharacterized protein</fullName>
    </submittedName>
</protein>
<feature type="region of interest" description="Disordered" evidence="1">
    <location>
        <begin position="1"/>
        <end position="54"/>
    </location>
</feature>
<accession>A0A453C7V0</accession>
<evidence type="ECO:0000313" key="2">
    <source>
        <dbReference type="EnsemblPlants" id="AET2Gv20765000.3"/>
    </source>
</evidence>
<dbReference type="AlphaFoldDB" id="A0A453C7V0"/>
<feature type="compositionally biased region" description="Low complexity" evidence="1">
    <location>
        <begin position="24"/>
        <end position="33"/>
    </location>
</feature>
<name>A0A453C7V0_AEGTS</name>
<organism evidence="2 3">
    <name type="scientific">Aegilops tauschii subsp. strangulata</name>
    <name type="common">Goatgrass</name>
    <dbReference type="NCBI Taxonomy" id="200361"/>
    <lineage>
        <taxon>Eukaryota</taxon>
        <taxon>Viridiplantae</taxon>
        <taxon>Streptophyta</taxon>
        <taxon>Embryophyta</taxon>
        <taxon>Tracheophyta</taxon>
        <taxon>Spermatophyta</taxon>
        <taxon>Magnoliopsida</taxon>
        <taxon>Liliopsida</taxon>
        <taxon>Poales</taxon>
        <taxon>Poaceae</taxon>
        <taxon>BOP clade</taxon>
        <taxon>Pooideae</taxon>
        <taxon>Triticodae</taxon>
        <taxon>Triticeae</taxon>
        <taxon>Triticinae</taxon>
        <taxon>Aegilops</taxon>
    </lineage>
</organism>
<proteinExistence type="predicted"/>
<evidence type="ECO:0000256" key="1">
    <source>
        <dbReference type="SAM" id="MobiDB-lite"/>
    </source>
</evidence>
<sequence length="377" mass="41833">SSPRPSSPSEISHGWSTSPRRSSAPVARVAEPRALPPPAAAPLPDIDSNSPEARREMRRVVMERFPDRDELGEIHLHVLRHANFVERARFIGDDGCEDRELLFWAIQEAESTDPRQVAVGELQDGEPIQAQHPTAFVMSPMKLYPDFDQENFVMECAMVEVDQDAPSFDGNEIMIEHKDNLLGHYKRNDGCGGEGDIVIGESLIQTTPAPSGKNEMILSGERSGSMDYCEGLLRSVDLSDSENEEPKEEEFEVLPPEAIHILQSETLKRSLLKLLNQAQKDGTIPERKAKWGPMVTQQPATRGHGNVNIMEKVAAYKRKKKLKIPKTFKGAKVAKYTLCFGSVGRNDQAMENPMFRGSRCASSPVLKAVGPPKRGID</sequence>